<evidence type="ECO:0000313" key="7">
    <source>
        <dbReference type="Proteomes" id="UP000679690"/>
    </source>
</evidence>
<evidence type="ECO:0000256" key="1">
    <source>
        <dbReference type="ARBA" id="ARBA00023015"/>
    </source>
</evidence>
<dbReference type="Pfam" id="PF16859">
    <property type="entry name" value="TetR_C_11"/>
    <property type="match status" value="1"/>
</dbReference>
<keyword evidence="1" id="KW-0805">Transcription regulation</keyword>
<dbReference type="PANTHER" id="PTHR30055">
    <property type="entry name" value="HTH-TYPE TRANSCRIPTIONAL REGULATOR RUTR"/>
    <property type="match status" value="1"/>
</dbReference>
<comment type="caution">
    <text evidence="6">The sequence shown here is derived from an EMBL/GenBank/DDBJ whole genome shotgun (WGS) entry which is preliminary data.</text>
</comment>
<dbReference type="EMBL" id="JAGFNS010000023">
    <property type="protein sequence ID" value="MBO3741772.1"/>
    <property type="molecule type" value="Genomic_DNA"/>
</dbReference>
<organism evidence="6 7">
    <name type="scientific">Actinoplanes flavus</name>
    <dbReference type="NCBI Taxonomy" id="2820290"/>
    <lineage>
        <taxon>Bacteria</taxon>
        <taxon>Bacillati</taxon>
        <taxon>Actinomycetota</taxon>
        <taxon>Actinomycetes</taxon>
        <taxon>Micromonosporales</taxon>
        <taxon>Micromonosporaceae</taxon>
        <taxon>Actinoplanes</taxon>
    </lineage>
</organism>
<name>A0ABS3UT94_9ACTN</name>
<dbReference type="InterPro" id="IPR009057">
    <property type="entry name" value="Homeodomain-like_sf"/>
</dbReference>
<dbReference type="Pfam" id="PF00440">
    <property type="entry name" value="TetR_N"/>
    <property type="match status" value="1"/>
</dbReference>
<dbReference type="RefSeq" id="WP_208470914.1">
    <property type="nucleotide sequence ID" value="NZ_JAGFNS010000023.1"/>
</dbReference>
<dbReference type="SUPFAM" id="SSF48498">
    <property type="entry name" value="Tetracyclin repressor-like, C-terminal domain"/>
    <property type="match status" value="1"/>
</dbReference>
<accession>A0ABS3UT94</accession>
<dbReference type="InterPro" id="IPR036271">
    <property type="entry name" value="Tet_transcr_reg_TetR-rel_C_sf"/>
</dbReference>
<keyword evidence="2 4" id="KW-0238">DNA-binding</keyword>
<dbReference type="SUPFAM" id="SSF46689">
    <property type="entry name" value="Homeodomain-like"/>
    <property type="match status" value="1"/>
</dbReference>
<dbReference type="PROSITE" id="PS50977">
    <property type="entry name" value="HTH_TETR_2"/>
    <property type="match status" value="1"/>
</dbReference>
<feature type="DNA-binding region" description="H-T-H motif" evidence="4">
    <location>
        <begin position="36"/>
        <end position="55"/>
    </location>
</feature>
<evidence type="ECO:0000256" key="4">
    <source>
        <dbReference type="PROSITE-ProRule" id="PRU00335"/>
    </source>
</evidence>
<dbReference type="Gene3D" id="1.10.357.10">
    <property type="entry name" value="Tetracycline Repressor, domain 2"/>
    <property type="match status" value="1"/>
</dbReference>
<sequence length="210" mass="22272">MNRPTRRPGGRSADVRRRVLDAVVAQLVDHGYDALSIDTVAAGCGVHRTTVYRRWRDVGGLLADVLAEAAADDWRPPDTGTLDGDLAALNREVFAALTGDPPITTALIAASFRSTRAAEALRAFWADRYDRCAVIVARAAGRSEIPAGTDARRLLVAATAPLYHELVLLRAGPDAGLADRTAADTAVAARAGAFAATVVSPDEHHGDDRR</sequence>
<keyword evidence="3" id="KW-0804">Transcription</keyword>
<evidence type="ECO:0000256" key="2">
    <source>
        <dbReference type="ARBA" id="ARBA00023125"/>
    </source>
</evidence>
<feature type="domain" description="HTH tetR-type" evidence="5">
    <location>
        <begin position="13"/>
        <end position="73"/>
    </location>
</feature>
<dbReference type="Proteomes" id="UP000679690">
    <property type="component" value="Unassembled WGS sequence"/>
</dbReference>
<protein>
    <submittedName>
        <fullName evidence="6">TetR/AcrR family transcriptional regulator</fullName>
    </submittedName>
</protein>
<dbReference type="InterPro" id="IPR011075">
    <property type="entry name" value="TetR_C"/>
</dbReference>
<gene>
    <name evidence="6" type="ORF">J5X75_30110</name>
</gene>
<reference evidence="6 7" key="1">
    <citation type="submission" date="2021-03" db="EMBL/GenBank/DDBJ databases">
        <title>Actinoplanes flavus sp. nov., a novel actinomycete isolated from Coconut Palm rhizosphere soil.</title>
        <authorList>
            <person name="Luo X."/>
        </authorList>
    </citation>
    <scope>NUCLEOTIDE SEQUENCE [LARGE SCALE GENOMIC DNA]</scope>
    <source>
        <strain evidence="6 7">NEAU-H7</strain>
    </source>
</reference>
<dbReference type="InterPro" id="IPR001647">
    <property type="entry name" value="HTH_TetR"/>
</dbReference>
<proteinExistence type="predicted"/>
<evidence type="ECO:0000259" key="5">
    <source>
        <dbReference type="PROSITE" id="PS50977"/>
    </source>
</evidence>
<evidence type="ECO:0000256" key="3">
    <source>
        <dbReference type="ARBA" id="ARBA00023163"/>
    </source>
</evidence>
<dbReference type="InterPro" id="IPR050109">
    <property type="entry name" value="HTH-type_TetR-like_transc_reg"/>
</dbReference>
<evidence type="ECO:0000313" key="6">
    <source>
        <dbReference type="EMBL" id="MBO3741772.1"/>
    </source>
</evidence>
<dbReference type="Gene3D" id="1.10.10.60">
    <property type="entry name" value="Homeodomain-like"/>
    <property type="match status" value="1"/>
</dbReference>
<keyword evidence="7" id="KW-1185">Reference proteome</keyword>
<dbReference type="PANTHER" id="PTHR30055:SF148">
    <property type="entry name" value="TETR-FAMILY TRANSCRIPTIONAL REGULATOR"/>
    <property type="match status" value="1"/>
</dbReference>